<keyword evidence="1" id="KW-1133">Transmembrane helix</keyword>
<evidence type="ECO:0000256" key="1">
    <source>
        <dbReference type="SAM" id="Phobius"/>
    </source>
</evidence>
<keyword evidence="1" id="KW-0472">Membrane</keyword>
<name>A0A5E4LT16_9ARCH</name>
<protein>
    <submittedName>
        <fullName evidence="2">Uncharacterized protein</fullName>
    </submittedName>
</protein>
<evidence type="ECO:0000313" key="3">
    <source>
        <dbReference type="Proteomes" id="UP000789941"/>
    </source>
</evidence>
<dbReference type="AlphaFoldDB" id="A0A5E4LT16"/>
<dbReference type="EMBL" id="CABMJJ010000007">
    <property type="protein sequence ID" value="VVC03162.1"/>
    <property type="molecule type" value="Genomic_DNA"/>
</dbReference>
<keyword evidence="1" id="KW-0812">Transmembrane</keyword>
<evidence type="ECO:0000313" key="2">
    <source>
        <dbReference type="EMBL" id="VVC03162.1"/>
    </source>
</evidence>
<accession>A0A5E4LT16</accession>
<proteinExistence type="predicted"/>
<dbReference type="Proteomes" id="UP000789941">
    <property type="component" value="Unassembled WGS sequence"/>
</dbReference>
<organism evidence="2 3">
    <name type="scientific">Candidatus Bilamarchaeum dharawalense</name>
    <dbReference type="NCBI Taxonomy" id="2885759"/>
    <lineage>
        <taxon>Archaea</taxon>
        <taxon>Candidatus Micrarchaeota</taxon>
        <taxon>Candidatus Micrarchaeia</taxon>
        <taxon>Candidatus Anstonellales</taxon>
        <taxon>Candidatus Bilamarchaeaceae</taxon>
        <taxon>Candidatus Bilamarchaeum</taxon>
    </lineage>
</organism>
<comment type="caution">
    <text evidence="2">The sequence shown here is derived from an EMBL/GenBank/DDBJ whole genome shotgun (WGS) entry which is preliminary data.</text>
</comment>
<feature type="transmembrane region" description="Helical" evidence="1">
    <location>
        <begin position="123"/>
        <end position="144"/>
    </location>
</feature>
<reference evidence="2 3" key="1">
    <citation type="submission" date="2019-08" db="EMBL/GenBank/DDBJ databases">
        <authorList>
            <person name="Vazquez-Campos X."/>
        </authorList>
    </citation>
    <scope>NUCLEOTIDE SEQUENCE [LARGE SCALE GENOMIC DNA]</scope>
    <source>
        <strain evidence="2">LFW-283_2</strain>
    </source>
</reference>
<gene>
    <name evidence="2" type="ORF">LFW2832_00206</name>
</gene>
<sequence>MRVKTGIILAAAGAAMLYYGHSQMNREYSAESVFQRTKPKIEMLMRADPSAQERMIQGLKSGLKGAKDDTERCKIGLLADASAHARGDMEVAKKIIDRRSLTPYAECEPEARADKSPNKWYNYGGWGAIALAAISLVTSLVEAIRRRGTATP</sequence>